<dbReference type="SUPFAM" id="SSF51556">
    <property type="entry name" value="Metallo-dependent hydrolases"/>
    <property type="match status" value="1"/>
</dbReference>
<keyword evidence="6" id="KW-1185">Reference proteome</keyword>
<dbReference type="InterPro" id="IPR011059">
    <property type="entry name" value="Metal-dep_hydrolase_composite"/>
</dbReference>
<feature type="binding site" description="via carbamate group" evidence="1">
    <location>
        <position position="195"/>
    </location>
    <ligand>
        <name>Zn(2+)</name>
        <dbReference type="ChEBI" id="CHEBI:29105"/>
        <label>2</label>
    </ligand>
</feature>
<accession>A0A5C8PFV0</accession>
<feature type="modified residue" description="N6-carboxylysine" evidence="2">
    <location>
        <position position="195"/>
    </location>
</feature>
<sequence length="422" mass="44383">MDDVTRRTLLHGAGASLAAAGFIQEAMARVAAFGPDDPYDLVVRGGEVIDPSQNLRGRRDIGIRNAMIAAVEREIAPQRGTQTLDAAGQLVLPGLIDFHAHVLHGGGIGLSGDELVPYTGTTTYVSAGDAGVGSFSAFKRAVIAQSRTRILAFLHISSIGLSGFPVGEMLNIDHARVDAAAKMLAENPDVLLGMKVRETLDVVGQNGLEPLKRAIAATERSGVEGARVMCHIGNAPGDLSALLDLLRPGDVLTHAYSGAGNNTVVNGRVLDAALAAKRRGVLIDVGHGGGSFDYTVCEAALQQGFTPDIISSDVHAVSVNTPGKPFLPWVMSKFLNLGVPLEHVVAMATINPATAIGRVPRLGTLQVGAPADLSIVALVEGPVDFVDTRQNQRKGERHIKPVQTVKAGRPFGRPYPQPFAWP</sequence>
<feature type="site" description="Transition state stabilizer" evidence="3">
    <location>
        <position position="197"/>
    </location>
</feature>
<dbReference type="RefSeq" id="WP_147849581.1">
    <property type="nucleotide sequence ID" value="NZ_VDUZ01000031.1"/>
</dbReference>
<name>A0A5C8PFV0_9HYPH</name>
<feature type="binding site" evidence="1">
    <location>
        <position position="254"/>
    </location>
    <ligand>
        <name>Zn(2+)</name>
        <dbReference type="ChEBI" id="CHEBI:29105"/>
        <label>2</label>
    </ligand>
</feature>
<feature type="domain" description="Amidohydrolase-related" evidence="4">
    <location>
        <begin position="297"/>
        <end position="384"/>
    </location>
</feature>
<feature type="binding site" description="via carbamate group" evidence="1">
    <location>
        <position position="195"/>
    </location>
    <ligand>
        <name>Zn(2+)</name>
        <dbReference type="ChEBI" id="CHEBI:29105"/>
        <label>1</label>
    </ligand>
</feature>
<feature type="binding site" evidence="1">
    <location>
        <position position="231"/>
    </location>
    <ligand>
        <name>Zn(2+)</name>
        <dbReference type="ChEBI" id="CHEBI:29105"/>
        <label>2</label>
    </ligand>
</feature>
<dbReference type="GO" id="GO:0046872">
    <property type="term" value="F:metal ion binding"/>
    <property type="evidence" value="ECO:0007669"/>
    <property type="project" value="UniProtKB-KW"/>
</dbReference>
<organism evidence="5 6">
    <name type="scientific">Vineibacter terrae</name>
    <dbReference type="NCBI Taxonomy" id="2586908"/>
    <lineage>
        <taxon>Bacteria</taxon>
        <taxon>Pseudomonadati</taxon>
        <taxon>Pseudomonadota</taxon>
        <taxon>Alphaproteobacteria</taxon>
        <taxon>Hyphomicrobiales</taxon>
        <taxon>Vineibacter</taxon>
    </lineage>
</organism>
<dbReference type="InterPro" id="IPR006680">
    <property type="entry name" value="Amidohydro-rel"/>
</dbReference>
<dbReference type="InterPro" id="IPR020043">
    <property type="entry name" value="Deacetylase_Atu3266-like"/>
</dbReference>
<dbReference type="EMBL" id="VDUZ01000031">
    <property type="protein sequence ID" value="TXL72683.1"/>
    <property type="molecule type" value="Genomic_DNA"/>
</dbReference>
<feature type="binding site" evidence="1">
    <location>
        <position position="99"/>
    </location>
    <ligand>
        <name>Zn(2+)</name>
        <dbReference type="ChEBI" id="CHEBI:29105"/>
        <label>1</label>
    </ligand>
</feature>
<feature type="binding site" evidence="1">
    <location>
        <position position="101"/>
    </location>
    <ligand>
        <name>Zn(2+)</name>
        <dbReference type="ChEBI" id="CHEBI:29105"/>
        <label>1</label>
    </ligand>
</feature>
<dbReference type="Pfam" id="PF01979">
    <property type="entry name" value="Amidohydro_1"/>
    <property type="match status" value="1"/>
</dbReference>
<dbReference type="Gene3D" id="3.20.20.140">
    <property type="entry name" value="Metal-dependent hydrolases"/>
    <property type="match status" value="1"/>
</dbReference>
<keyword evidence="1" id="KW-0862">Zinc</keyword>
<evidence type="ECO:0000313" key="5">
    <source>
        <dbReference type="EMBL" id="TXL72683.1"/>
    </source>
</evidence>
<dbReference type="PROSITE" id="PS51318">
    <property type="entry name" value="TAT"/>
    <property type="match status" value="1"/>
</dbReference>
<dbReference type="SUPFAM" id="SSF51338">
    <property type="entry name" value="Composite domain of metallo-dependent hydrolases"/>
    <property type="match status" value="1"/>
</dbReference>
<dbReference type="PANTHER" id="PTHR42717">
    <property type="entry name" value="DIHYDROOROTASE-RELATED"/>
    <property type="match status" value="1"/>
</dbReference>
<dbReference type="PANTHER" id="PTHR42717:SF1">
    <property type="entry name" value="IMIDAZOLONEPROPIONASE AND RELATED AMIDOHYDROLASES"/>
    <property type="match status" value="1"/>
</dbReference>
<reference evidence="5 6" key="1">
    <citation type="submission" date="2019-06" db="EMBL/GenBank/DDBJ databases">
        <title>New taxonomy in bacterial strain CC-CFT640, isolated from vineyard.</title>
        <authorList>
            <person name="Lin S.-Y."/>
            <person name="Tsai C.-F."/>
            <person name="Young C.-C."/>
        </authorList>
    </citation>
    <scope>NUCLEOTIDE SEQUENCE [LARGE SCALE GENOMIC DNA]</scope>
    <source>
        <strain evidence="5 6">CC-CFT640</strain>
    </source>
</reference>
<keyword evidence="1" id="KW-0479">Metal-binding</keyword>
<comment type="caution">
    <text evidence="5">The sequence shown here is derived from an EMBL/GenBank/DDBJ whole genome shotgun (WGS) entry which is preliminary data.</text>
</comment>
<dbReference type="PIRSF" id="PIRSF039004">
    <property type="entry name" value="ADE_EF_0837"/>
    <property type="match status" value="1"/>
</dbReference>
<dbReference type="Proteomes" id="UP000321638">
    <property type="component" value="Unassembled WGS sequence"/>
</dbReference>
<dbReference type="Gene3D" id="2.30.40.10">
    <property type="entry name" value="Urease, subunit C, domain 1"/>
    <property type="match status" value="1"/>
</dbReference>
<dbReference type="GO" id="GO:0016810">
    <property type="term" value="F:hydrolase activity, acting on carbon-nitrogen (but not peptide) bonds"/>
    <property type="evidence" value="ECO:0007669"/>
    <property type="project" value="InterPro"/>
</dbReference>
<proteinExistence type="predicted"/>
<evidence type="ECO:0000256" key="2">
    <source>
        <dbReference type="PIRSR" id="PIRSR039004-2"/>
    </source>
</evidence>
<dbReference type="InterPro" id="IPR032466">
    <property type="entry name" value="Metal_Hydrolase"/>
</dbReference>
<feature type="binding site" evidence="1">
    <location>
        <position position="313"/>
    </location>
    <ligand>
        <name>Zn(2+)</name>
        <dbReference type="ChEBI" id="CHEBI:29105"/>
        <label>1</label>
    </ligand>
</feature>
<evidence type="ECO:0000259" key="4">
    <source>
        <dbReference type="Pfam" id="PF01979"/>
    </source>
</evidence>
<dbReference type="GO" id="GO:0019213">
    <property type="term" value="F:deacetylase activity"/>
    <property type="evidence" value="ECO:0007669"/>
    <property type="project" value="InterPro"/>
</dbReference>
<dbReference type="InterPro" id="IPR006311">
    <property type="entry name" value="TAT_signal"/>
</dbReference>
<protein>
    <submittedName>
        <fullName evidence="5">Amidohydrolase family protein</fullName>
    </submittedName>
</protein>
<evidence type="ECO:0000313" key="6">
    <source>
        <dbReference type="Proteomes" id="UP000321638"/>
    </source>
</evidence>
<gene>
    <name evidence="5" type="ORF">FHP25_24330</name>
</gene>
<evidence type="ECO:0000256" key="1">
    <source>
        <dbReference type="PIRSR" id="PIRSR039004-1"/>
    </source>
</evidence>
<dbReference type="OrthoDB" id="9796020at2"/>
<evidence type="ECO:0000256" key="3">
    <source>
        <dbReference type="PIRSR" id="PIRSR039004-3"/>
    </source>
</evidence>
<keyword evidence="5" id="KW-0378">Hydrolase</keyword>
<dbReference type="AlphaFoldDB" id="A0A5C8PFV0"/>